<dbReference type="GO" id="GO:0030975">
    <property type="term" value="F:thiamine binding"/>
    <property type="evidence" value="ECO:0007669"/>
    <property type="project" value="InterPro"/>
</dbReference>
<dbReference type="InterPro" id="IPR006311">
    <property type="entry name" value="TAT_signal"/>
</dbReference>
<dbReference type="KEGG" id="avc:NCTC10951_02416"/>
<dbReference type="AlphaFoldDB" id="A0A3S4ZA03"/>
<dbReference type="GO" id="GO:0030288">
    <property type="term" value="C:outer membrane-bounded periplasmic space"/>
    <property type="evidence" value="ECO:0007669"/>
    <property type="project" value="TreeGrafter"/>
</dbReference>
<gene>
    <name evidence="3" type="primary">thiB</name>
    <name evidence="3" type="ORF">NCTC10951_02416</name>
</gene>
<accession>A0A3S4ZA03</accession>
<evidence type="ECO:0000313" key="4">
    <source>
        <dbReference type="Proteomes" id="UP000268658"/>
    </source>
</evidence>
<dbReference type="Proteomes" id="UP000268658">
    <property type="component" value="Chromosome"/>
</dbReference>
<dbReference type="PANTHER" id="PTHR30006">
    <property type="entry name" value="THIAMINE-BINDING PERIPLASMIC PROTEIN-RELATED"/>
    <property type="match status" value="1"/>
</dbReference>
<reference evidence="3 4" key="1">
    <citation type="submission" date="2018-12" db="EMBL/GenBank/DDBJ databases">
        <authorList>
            <consortium name="Pathogen Informatics"/>
        </authorList>
    </citation>
    <scope>NUCLEOTIDE SEQUENCE [LARGE SCALE GENOMIC DNA]</scope>
    <source>
        <strain evidence="3 4">NCTC10951</strain>
    </source>
</reference>
<dbReference type="NCBIfam" id="TIGR01254">
    <property type="entry name" value="sfuA"/>
    <property type="match status" value="1"/>
</dbReference>
<evidence type="ECO:0000256" key="2">
    <source>
        <dbReference type="SAM" id="MobiDB-lite"/>
    </source>
</evidence>
<dbReference type="EMBL" id="LR134477">
    <property type="protein sequence ID" value="VEI17869.1"/>
    <property type="molecule type" value="Genomic_DNA"/>
</dbReference>
<name>A0A3S4ZA03_ACTVI</name>
<keyword evidence="1" id="KW-0732">Signal</keyword>
<evidence type="ECO:0000256" key="1">
    <source>
        <dbReference type="ARBA" id="ARBA00022729"/>
    </source>
</evidence>
<proteinExistence type="predicted"/>
<dbReference type="RefSeq" id="WP_232023057.1">
    <property type="nucleotide sequence ID" value="NZ_JASPER010000136.1"/>
</dbReference>
<dbReference type="InterPro" id="IPR005948">
    <property type="entry name" value="ThiB-like"/>
</dbReference>
<organism evidence="3 4">
    <name type="scientific">Actinomyces viscosus</name>
    <dbReference type="NCBI Taxonomy" id="1656"/>
    <lineage>
        <taxon>Bacteria</taxon>
        <taxon>Bacillati</taxon>
        <taxon>Actinomycetota</taxon>
        <taxon>Actinomycetes</taxon>
        <taxon>Actinomycetales</taxon>
        <taxon>Actinomycetaceae</taxon>
        <taxon>Actinomyces</taxon>
    </lineage>
</organism>
<feature type="region of interest" description="Disordered" evidence="2">
    <location>
        <begin position="1"/>
        <end position="38"/>
    </location>
</feature>
<sequence>MTTQSTQPGRQPARPARPVSSARAPLPGNRPSRHPARPALSRRALLAGTAAGAVGLGLAACGRSGKTDSKTVTVVTHDSFHVSDDLIKSFTSETGYTLKVATSGDAGALVNKLVLTKDAPLGDAVFGIDNTYATRALDQGVIDTSATVTLPQSAEGYVVADTPALAPIDVGDVCLNIDTGYFTGKGLTPPATFEDLTKPEYKGLLVAINPTNSSPGMAWLLATIGHFGAGSFADYWKQLTANDARIAEDWTSAYETDFSASGKGTYPVVVSYASSPSFTVSDDGASSSTSALLDTAFRQVEYAGVLKGAANPEGGKAFVEWMLSKAVQEDIPGQMYMYPVLPDATLPEALTKFGPLSIAPVTVDPKEITAHREEWLSTWTEAVGK</sequence>
<dbReference type="PROSITE" id="PS51318">
    <property type="entry name" value="TAT"/>
    <property type="match status" value="1"/>
</dbReference>
<dbReference type="Gene3D" id="3.40.190.10">
    <property type="entry name" value="Periplasmic binding protein-like II"/>
    <property type="match status" value="2"/>
</dbReference>
<dbReference type="GO" id="GO:0015888">
    <property type="term" value="P:thiamine transport"/>
    <property type="evidence" value="ECO:0007669"/>
    <property type="project" value="InterPro"/>
</dbReference>
<evidence type="ECO:0000313" key="3">
    <source>
        <dbReference type="EMBL" id="VEI17869.1"/>
    </source>
</evidence>
<dbReference type="Pfam" id="PF13343">
    <property type="entry name" value="SBP_bac_6"/>
    <property type="match status" value="1"/>
</dbReference>
<dbReference type="SUPFAM" id="SSF53850">
    <property type="entry name" value="Periplasmic binding protein-like II"/>
    <property type="match status" value="1"/>
</dbReference>
<protein>
    <submittedName>
        <fullName evidence="3">Thiamine-binding periplasmic protein</fullName>
    </submittedName>
</protein>
<feature type="compositionally biased region" description="Low complexity" evidence="2">
    <location>
        <begin position="7"/>
        <end position="25"/>
    </location>
</feature>
<dbReference type="PANTHER" id="PTHR30006:SF2">
    <property type="entry name" value="ABC TRANSPORTER SUBSTRATE-BINDING PROTEIN"/>
    <property type="match status" value="1"/>
</dbReference>
<dbReference type="GO" id="GO:0030976">
    <property type="term" value="F:thiamine pyrophosphate binding"/>
    <property type="evidence" value="ECO:0007669"/>
    <property type="project" value="TreeGrafter"/>
</dbReference>